<organism evidence="9 10">
    <name type="scientific">Ruminococcus gauvreauii</name>
    <dbReference type="NCBI Taxonomy" id="438033"/>
    <lineage>
        <taxon>Bacteria</taxon>
        <taxon>Bacillati</taxon>
        <taxon>Bacillota</taxon>
        <taxon>Clostridia</taxon>
        <taxon>Eubacteriales</taxon>
        <taxon>Oscillospiraceae</taxon>
        <taxon>Ruminococcus</taxon>
    </lineage>
</organism>
<evidence type="ECO:0000256" key="3">
    <source>
        <dbReference type="ARBA" id="ARBA00022475"/>
    </source>
</evidence>
<evidence type="ECO:0000256" key="4">
    <source>
        <dbReference type="ARBA" id="ARBA00022692"/>
    </source>
</evidence>
<dbReference type="RefSeq" id="WP_028529664.1">
    <property type="nucleotide sequence ID" value="NZ_CABLBR010000030.1"/>
</dbReference>
<feature type="transmembrane region" description="Helical" evidence="7">
    <location>
        <begin position="42"/>
        <end position="67"/>
    </location>
</feature>
<feature type="transmembrane region" description="Helical" evidence="7">
    <location>
        <begin position="348"/>
        <end position="366"/>
    </location>
</feature>
<feature type="transmembrane region" description="Helical" evidence="7">
    <location>
        <begin position="311"/>
        <end position="336"/>
    </location>
</feature>
<dbReference type="Proteomes" id="UP001060164">
    <property type="component" value="Chromosome"/>
</dbReference>
<feature type="transmembrane region" description="Helical" evidence="7">
    <location>
        <begin position="286"/>
        <end position="305"/>
    </location>
</feature>
<reference evidence="9" key="1">
    <citation type="journal article" date="2022" name="Cell">
        <title>Design, construction, and in vivo augmentation of a complex gut microbiome.</title>
        <authorList>
            <person name="Cheng A.G."/>
            <person name="Ho P.Y."/>
            <person name="Aranda-Diaz A."/>
            <person name="Jain S."/>
            <person name="Yu F.B."/>
            <person name="Meng X."/>
            <person name="Wang M."/>
            <person name="Iakiviak M."/>
            <person name="Nagashima K."/>
            <person name="Zhao A."/>
            <person name="Murugkar P."/>
            <person name="Patil A."/>
            <person name="Atabakhsh K."/>
            <person name="Weakley A."/>
            <person name="Yan J."/>
            <person name="Brumbaugh A.R."/>
            <person name="Higginbottom S."/>
            <person name="Dimas A."/>
            <person name="Shiver A.L."/>
            <person name="Deutschbauer A."/>
            <person name="Neff N."/>
            <person name="Sonnenburg J.L."/>
            <person name="Huang K.C."/>
            <person name="Fischbach M.A."/>
        </authorList>
    </citation>
    <scope>NUCLEOTIDE SEQUENCE</scope>
    <source>
        <strain evidence="9">DSM 19829</strain>
    </source>
</reference>
<accession>A0ABY5VJF6</accession>
<dbReference type="SUPFAM" id="SSF103473">
    <property type="entry name" value="MFS general substrate transporter"/>
    <property type="match status" value="1"/>
</dbReference>
<evidence type="ECO:0000259" key="8">
    <source>
        <dbReference type="PROSITE" id="PS50850"/>
    </source>
</evidence>
<comment type="subcellular location">
    <subcellularLocation>
        <location evidence="1">Cell membrane</location>
        <topology evidence="1">Multi-pass membrane protein</topology>
    </subcellularLocation>
</comment>
<dbReference type="InterPro" id="IPR036259">
    <property type="entry name" value="MFS_trans_sf"/>
</dbReference>
<feature type="domain" description="Major facilitator superfamily (MFS) profile" evidence="8">
    <location>
        <begin position="9"/>
        <end position="401"/>
    </location>
</feature>
<evidence type="ECO:0000256" key="5">
    <source>
        <dbReference type="ARBA" id="ARBA00022989"/>
    </source>
</evidence>
<feature type="transmembrane region" description="Helical" evidence="7">
    <location>
        <begin position="74"/>
        <end position="95"/>
    </location>
</feature>
<keyword evidence="3" id="KW-1003">Cell membrane</keyword>
<protein>
    <submittedName>
        <fullName evidence="9">MFS transporter</fullName>
    </submittedName>
</protein>
<keyword evidence="5 7" id="KW-1133">Transmembrane helix</keyword>
<proteinExistence type="predicted"/>
<dbReference type="PANTHER" id="PTHR43266">
    <property type="entry name" value="MACROLIDE-EFFLUX PROTEIN"/>
    <property type="match status" value="1"/>
</dbReference>
<dbReference type="InterPro" id="IPR020846">
    <property type="entry name" value="MFS_dom"/>
</dbReference>
<evidence type="ECO:0000256" key="1">
    <source>
        <dbReference type="ARBA" id="ARBA00004651"/>
    </source>
</evidence>
<keyword evidence="4 7" id="KW-0812">Transmembrane</keyword>
<feature type="transmembrane region" description="Helical" evidence="7">
    <location>
        <begin position="220"/>
        <end position="241"/>
    </location>
</feature>
<feature type="transmembrane region" description="Helical" evidence="7">
    <location>
        <begin position="12"/>
        <end position="36"/>
    </location>
</feature>
<feature type="transmembrane region" description="Helical" evidence="7">
    <location>
        <begin position="149"/>
        <end position="168"/>
    </location>
</feature>
<keyword evidence="6 7" id="KW-0472">Membrane</keyword>
<dbReference type="Pfam" id="PF07690">
    <property type="entry name" value="MFS_1"/>
    <property type="match status" value="1"/>
</dbReference>
<dbReference type="PROSITE" id="PS50850">
    <property type="entry name" value="MFS"/>
    <property type="match status" value="1"/>
</dbReference>
<dbReference type="InterPro" id="IPR011701">
    <property type="entry name" value="MFS"/>
</dbReference>
<dbReference type="Gene3D" id="1.20.1250.20">
    <property type="entry name" value="MFS general substrate transporter like domains"/>
    <property type="match status" value="1"/>
</dbReference>
<feature type="transmembrane region" description="Helical" evidence="7">
    <location>
        <begin position="253"/>
        <end position="274"/>
    </location>
</feature>
<dbReference type="CDD" id="cd06173">
    <property type="entry name" value="MFS_MefA_like"/>
    <property type="match status" value="1"/>
</dbReference>
<keyword evidence="10" id="KW-1185">Reference proteome</keyword>
<evidence type="ECO:0000256" key="2">
    <source>
        <dbReference type="ARBA" id="ARBA00022448"/>
    </source>
</evidence>
<evidence type="ECO:0000313" key="9">
    <source>
        <dbReference type="EMBL" id="UWP60341.1"/>
    </source>
</evidence>
<keyword evidence="2" id="KW-0813">Transport</keyword>
<dbReference type="PANTHER" id="PTHR43266:SF10">
    <property type="entry name" value="BACILYSIN EXPORTER BACE-RELATED"/>
    <property type="match status" value="1"/>
</dbReference>
<sequence>MEQLKWKQKFMTVAIGQTVSLVGSSAVQFALIWWIASETQSPLMLGMSGMVAYLPIILLSPLAGVLADRVNRKLICISADMFIGLAAAVFAVMMWKFELPVWSALLVLLVRGIGSTFHQPSIQAIIPQIVPPGELVRANGWSQFMQSGAFMLGPVIGAALYAACPLPVVLLSDLVGAAAASGLLAVVKIPEVPQEHEKKKKKFLREFKEGIDVFFEDRRLLVLIIAETVCMVFFLPLASFYPLMTSSYFRGSAWHASAVELSFAVGMMAAAVLFGSVLRVQNKIRMSYIGLLGIGISSAACGVLPPAMRFFWVFVVSCGFMGAFGNIHTIPFMAYMQENIDALKMGRAFSVVGIVNSLAMPVGLLIGGPVAEKIGVNLWFLVTGLICIIVTAISMGIERKQ</sequence>
<name>A0ABY5VJF6_9FIRM</name>
<gene>
    <name evidence="9" type="ORF">NQ502_04610</name>
</gene>
<evidence type="ECO:0000256" key="6">
    <source>
        <dbReference type="ARBA" id="ARBA00023136"/>
    </source>
</evidence>
<evidence type="ECO:0000256" key="7">
    <source>
        <dbReference type="SAM" id="Phobius"/>
    </source>
</evidence>
<dbReference type="EMBL" id="CP102290">
    <property type="protein sequence ID" value="UWP60341.1"/>
    <property type="molecule type" value="Genomic_DNA"/>
</dbReference>
<evidence type="ECO:0000313" key="10">
    <source>
        <dbReference type="Proteomes" id="UP001060164"/>
    </source>
</evidence>
<feature type="transmembrane region" description="Helical" evidence="7">
    <location>
        <begin position="378"/>
        <end position="397"/>
    </location>
</feature>